<keyword evidence="2" id="KW-1185">Reference proteome</keyword>
<dbReference type="Proteomes" id="UP000017127">
    <property type="component" value="Unassembled WGS sequence"/>
</dbReference>
<dbReference type="Gene3D" id="3.40.50.150">
    <property type="entry name" value="Vaccinia Virus protein VP39"/>
    <property type="match status" value="1"/>
</dbReference>
<sequence length="123" mass="14868">METVLRSEEQGYLAVTEISWMNSNPPEELKQFWAEEYPQMQEIESNLTLINQAGYRLVDYFVLPESAWWVNYYTPLEQKLITLSQKYKDDVEKLAVIELHQREIDLYRQYSTYYGYVFYLLQV</sequence>
<gene>
    <name evidence="1" type="ORF">M595_4922</name>
</gene>
<dbReference type="EMBL" id="AUZM01000067">
    <property type="protein sequence ID" value="ERT05136.1"/>
    <property type="molecule type" value="Genomic_DNA"/>
</dbReference>
<dbReference type="AlphaFoldDB" id="U7QFB1"/>
<accession>U7QFB1</accession>
<reference evidence="1 2" key="1">
    <citation type="journal article" date="2013" name="Front. Microbiol.">
        <title>Comparative genomic analyses of the cyanobacterium, Lyngbya aestuarii BL J, a powerful hydrogen producer.</title>
        <authorList>
            <person name="Kothari A."/>
            <person name="Vaughn M."/>
            <person name="Garcia-Pichel F."/>
        </authorList>
    </citation>
    <scope>NUCLEOTIDE SEQUENCE [LARGE SCALE GENOMIC DNA]</scope>
    <source>
        <strain evidence="1 2">BL J</strain>
    </source>
</reference>
<organism evidence="1 2">
    <name type="scientific">Lyngbya aestuarii BL J</name>
    <dbReference type="NCBI Taxonomy" id="1348334"/>
    <lineage>
        <taxon>Bacteria</taxon>
        <taxon>Bacillati</taxon>
        <taxon>Cyanobacteriota</taxon>
        <taxon>Cyanophyceae</taxon>
        <taxon>Oscillatoriophycideae</taxon>
        <taxon>Oscillatoriales</taxon>
        <taxon>Microcoleaceae</taxon>
        <taxon>Lyngbya</taxon>
    </lineage>
</organism>
<proteinExistence type="predicted"/>
<protein>
    <submittedName>
        <fullName evidence="1">Uncharacterized protein</fullName>
    </submittedName>
</protein>
<evidence type="ECO:0000313" key="1">
    <source>
        <dbReference type="EMBL" id="ERT05136.1"/>
    </source>
</evidence>
<evidence type="ECO:0000313" key="2">
    <source>
        <dbReference type="Proteomes" id="UP000017127"/>
    </source>
</evidence>
<comment type="caution">
    <text evidence="1">The sequence shown here is derived from an EMBL/GenBank/DDBJ whole genome shotgun (WGS) entry which is preliminary data.</text>
</comment>
<dbReference type="InterPro" id="IPR029063">
    <property type="entry name" value="SAM-dependent_MTases_sf"/>
</dbReference>
<name>U7QFB1_9CYAN</name>